<dbReference type="Pfam" id="PF00999">
    <property type="entry name" value="Na_H_Exchanger"/>
    <property type="match status" value="1"/>
</dbReference>
<feature type="transmembrane region" description="Helical" evidence="12">
    <location>
        <begin position="12"/>
        <end position="28"/>
    </location>
</feature>
<evidence type="ECO:0000256" key="3">
    <source>
        <dbReference type="ARBA" id="ARBA00022448"/>
    </source>
</evidence>
<evidence type="ECO:0000256" key="4">
    <source>
        <dbReference type="ARBA" id="ARBA00022449"/>
    </source>
</evidence>
<feature type="compositionally biased region" description="Low complexity" evidence="11">
    <location>
        <begin position="306"/>
        <end position="321"/>
    </location>
</feature>
<evidence type="ECO:0000256" key="2">
    <source>
        <dbReference type="ARBA" id="ARBA00005248"/>
    </source>
</evidence>
<dbReference type="AlphaFoldDB" id="A0A369J811"/>
<feature type="transmembrane region" description="Helical" evidence="12">
    <location>
        <begin position="81"/>
        <end position="100"/>
    </location>
</feature>
<evidence type="ECO:0000256" key="8">
    <source>
        <dbReference type="ARBA" id="ARBA00023065"/>
    </source>
</evidence>
<gene>
    <name evidence="14" type="primary">sod22_1</name>
    <name evidence="14" type="ORF">Hypma_001166</name>
</gene>
<dbReference type="InterPro" id="IPR006153">
    <property type="entry name" value="Cation/H_exchanger_TM"/>
</dbReference>
<dbReference type="InParanoid" id="A0A369J811"/>
<keyword evidence="7" id="KW-0915">Sodium</keyword>
<name>A0A369J811_HYPMA</name>
<dbReference type="PANTHER" id="PTHR31382">
    <property type="entry name" value="NA(+)/H(+) ANTIPORTER"/>
    <property type="match status" value="1"/>
</dbReference>
<feature type="transmembrane region" description="Helical" evidence="12">
    <location>
        <begin position="40"/>
        <end position="60"/>
    </location>
</feature>
<dbReference type="GO" id="GO:0036376">
    <property type="term" value="P:sodium ion export across plasma membrane"/>
    <property type="evidence" value="ECO:0007669"/>
    <property type="project" value="InterPro"/>
</dbReference>
<keyword evidence="9 12" id="KW-0472">Membrane</keyword>
<evidence type="ECO:0000313" key="14">
    <source>
        <dbReference type="EMBL" id="RDB17552.1"/>
    </source>
</evidence>
<dbReference type="InterPro" id="IPR004712">
    <property type="entry name" value="Na+/H+_antiporter_fungi"/>
</dbReference>
<keyword evidence="15" id="KW-1185">Reference proteome</keyword>
<evidence type="ECO:0000259" key="13">
    <source>
        <dbReference type="Pfam" id="PF00999"/>
    </source>
</evidence>
<dbReference type="STRING" id="39966.A0A369J811"/>
<dbReference type="GO" id="GO:0005886">
    <property type="term" value="C:plasma membrane"/>
    <property type="evidence" value="ECO:0007669"/>
    <property type="project" value="InterPro"/>
</dbReference>
<reference evidence="14" key="1">
    <citation type="submission" date="2018-04" db="EMBL/GenBank/DDBJ databases">
        <title>Whole genome sequencing of Hypsizygus marmoreus.</title>
        <authorList>
            <person name="Choi I.-G."/>
            <person name="Min B."/>
            <person name="Kim J.-G."/>
            <person name="Kim S."/>
            <person name="Oh Y.-L."/>
            <person name="Kong W.-S."/>
            <person name="Park H."/>
            <person name="Jeong J."/>
            <person name="Song E.-S."/>
        </authorList>
    </citation>
    <scope>NUCLEOTIDE SEQUENCE [LARGE SCALE GENOMIC DNA]</scope>
    <source>
        <strain evidence="14">51987-8</strain>
    </source>
</reference>
<dbReference type="FunCoup" id="A0A369J811">
    <property type="interactions" value="76"/>
</dbReference>
<sequence>MEESFFSSVIDLLFNVAAFVYVGAWMPFSTFQNAELTLSIWRLIVIAILILILRWLPVMITLYKWIPDIKTFREAIFSRHFGPIGIGAIFISTLANEIIYRDHNPHSHQVDMLADTIQPIVAFMVLCSITIHGLSIPSLSLGRCVHTVSRTWSRQAGASDWTNQTCLVDVDVVDESSSSFKTSSIRRSLHLLSGLGKITNHLEDNTGDSIQAKVAEIEEHVKHAFAVNADIPGAGPSRQLGEEDEEGWAFDRSSSSGDQVGGEGSTEAKKRFRIRTLRSHPLGPARRASLRRSPVHSLAPEEHTLTSTAAATSPTYPTASEAHGRSPMHPTPLSPIGSTRSQLTTRIVECDQARQDFPGSEFHVNTPDSFVDNVPFAIPSRRKEFHYLSCDRRISCRAASSDPNLGE</sequence>
<dbReference type="GO" id="GO:0030007">
    <property type="term" value="P:intracellular potassium ion homeostasis"/>
    <property type="evidence" value="ECO:0007669"/>
    <property type="project" value="TreeGrafter"/>
</dbReference>
<keyword evidence="5 12" id="KW-0812">Transmembrane</keyword>
<keyword evidence="8" id="KW-0406">Ion transport</keyword>
<proteinExistence type="inferred from homology"/>
<protein>
    <submittedName>
        <fullName evidence="14">Na(+)/H(+) antiporter C3A11.09</fullName>
    </submittedName>
</protein>
<evidence type="ECO:0000256" key="10">
    <source>
        <dbReference type="ARBA" id="ARBA00023201"/>
    </source>
</evidence>
<keyword evidence="6 12" id="KW-1133">Transmembrane helix</keyword>
<evidence type="ECO:0000256" key="1">
    <source>
        <dbReference type="ARBA" id="ARBA00004141"/>
    </source>
</evidence>
<keyword evidence="3" id="KW-0813">Transport</keyword>
<keyword evidence="10" id="KW-0739">Sodium transport</keyword>
<evidence type="ECO:0000256" key="11">
    <source>
        <dbReference type="SAM" id="MobiDB-lite"/>
    </source>
</evidence>
<dbReference type="Proteomes" id="UP000076154">
    <property type="component" value="Unassembled WGS sequence"/>
</dbReference>
<keyword evidence="4" id="KW-0050">Antiport</keyword>
<evidence type="ECO:0000256" key="7">
    <source>
        <dbReference type="ARBA" id="ARBA00023053"/>
    </source>
</evidence>
<feature type="domain" description="Cation/H+ exchanger transmembrane" evidence="13">
    <location>
        <begin position="3"/>
        <end position="138"/>
    </location>
</feature>
<organism evidence="14 15">
    <name type="scientific">Hypsizygus marmoreus</name>
    <name type="common">White beech mushroom</name>
    <name type="synonym">Agaricus marmoreus</name>
    <dbReference type="NCBI Taxonomy" id="39966"/>
    <lineage>
        <taxon>Eukaryota</taxon>
        <taxon>Fungi</taxon>
        <taxon>Dikarya</taxon>
        <taxon>Basidiomycota</taxon>
        <taxon>Agaricomycotina</taxon>
        <taxon>Agaricomycetes</taxon>
        <taxon>Agaricomycetidae</taxon>
        <taxon>Agaricales</taxon>
        <taxon>Tricholomatineae</taxon>
        <taxon>Lyophyllaceae</taxon>
        <taxon>Hypsizygus</taxon>
    </lineage>
</organism>
<dbReference type="EMBL" id="LUEZ02000110">
    <property type="protein sequence ID" value="RDB17552.1"/>
    <property type="molecule type" value="Genomic_DNA"/>
</dbReference>
<comment type="caution">
    <text evidence="14">The sequence shown here is derived from an EMBL/GenBank/DDBJ whole genome shotgun (WGS) entry which is preliminary data.</text>
</comment>
<dbReference type="GO" id="GO:0120029">
    <property type="term" value="P:proton export across plasma membrane"/>
    <property type="evidence" value="ECO:0007669"/>
    <property type="project" value="InterPro"/>
</dbReference>
<evidence type="ECO:0000256" key="6">
    <source>
        <dbReference type="ARBA" id="ARBA00022989"/>
    </source>
</evidence>
<dbReference type="OrthoDB" id="2190219at2759"/>
<evidence type="ECO:0000256" key="5">
    <source>
        <dbReference type="ARBA" id="ARBA00022692"/>
    </source>
</evidence>
<evidence type="ECO:0000313" key="15">
    <source>
        <dbReference type="Proteomes" id="UP000076154"/>
    </source>
</evidence>
<feature type="region of interest" description="Disordered" evidence="11">
    <location>
        <begin position="230"/>
        <end position="339"/>
    </location>
</feature>
<comment type="subcellular location">
    <subcellularLocation>
        <location evidence="1">Membrane</location>
        <topology evidence="1">Multi-pass membrane protein</topology>
    </subcellularLocation>
</comment>
<dbReference type="PANTHER" id="PTHR31382:SF4">
    <property type="entry name" value="NA(+)_H(+) ANTIPORTER"/>
    <property type="match status" value="1"/>
</dbReference>
<dbReference type="GO" id="GO:0015385">
    <property type="term" value="F:sodium:proton antiporter activity"/>
    <property type="evidence" value="ECO:0007669"/>
    <property type="project" value="InterPro"/>
</dbReference>
<comment type="similarity">
    <text evidence="2">Belongs to the fungal Na(+)/H(+) exchanger family.</text>
</comment>
<accession>A0A369J811</accession>
<evidence type="ECO:0000256" key="12">
    <source>
        <dbReference type="SAM" id="Phobius"/>
    </source>
</evidence>
<feature type="transmembrane region" description="Helical" evidence="12">
    <location>
        <begin position="120"/>
        <end position="141"/>
    </location>
</feature>
<evidence type="ECO:0000256" key="9">
    <source>
        <dbReference type="ARBA" id="ARBA00023136"/>
    </source>
</evidence>
<dbReference type="GO" id="GO:0042391">
    <property type="term" value="P:regulation of membrane potential"/>
    <property type="evidence" value="ECO:0007669"/>
    <property type="project" value="InterPro"/>
</dbReference>